<accession>A0A6J5S6Y2</accession>
<protein>
    <submittedName>
        <fullName evidence="7">Prohead protease</fullName>
    </submittedName>
</protein>
<dbReference type="GO" id="GO:0008233">
    <property type="term" value="F:peptidase activity"/>
    <property type="evidence" value="ECO:0007669"/>
    <property type="project" value="UniProtKB-KW"/>
</dbReference>
<name>A0A6J5S6Y2_9CAUD</name>
<keyword evidence="1" id="KW-1188">Viral release from host cell</keyword>
<dbReference type="GO" id="GO:0046797">
    <property type="term" value="P:viral procapsid maturation"/>
    <property type="evidence" value="ECO:0007669"/>
    <property type="project" value="UniProtKB-KW"/>
</dbReference>
<keyword evidence="5" id="KW-1273">Viral capsid maturation</keyword>
<reference evidence="7" key="1">
    <citation type="submission" date="2020-05" db="EMBL/GenBank/DDBJ databases">
        <authorList>
            <person name="Chiriac C."/>
            <person name="Salcher M."/>
            <person name="Ghai R."/>
            <person name="Kavagutti S V."/>
        </authorList>
    </citation>
    <scope>NUCLEOTIDE SEQUENCE</scope>
</reference>
<dbReference type="Pfam" id="PF04586">
    <property type="entry name" value="Peptidase_S78"/>
    <property type="match status" value="1"/>
</dbReference>
<dbReference type="GO" id="GO:0006508">
    <property type="term" value="P:proteolysis"/>
    <property type="evidence" value="ECO:0007669"/>
    <property type="project" value="UniProtKB-KW"/>
</dbReference>
<dbReference type="NCBIfam" id="TIGR01543">
    <property type="entry name" value="proheadase_HK97"/>
    <property type="match status" value="1"/>
</dbReference>
<dbReference type="EMBL" id="LR798417">
    <property type="protein sequence ID" value="CAB5229756.1"/>
    <property type="molecule type" value="Genomic_DNA"/>
</dbReference>
<dbReference type="EMBL" id="LR797342">
    <property type="protein sequence ID" value="CAB4204212.1"/>
    <property type="molecule type" value="Genomic_DNA"/>
</dbReference>
<evidence type="ECO:0000256" key="5">
    <source>
        <dbReference type="ARBA" id="ARBA00023045"/>
    </source>
</evidence>
<evidence type="ECO:0000256" key="1">
    <source>
        <dbReference type="ARBA" id="ARBA00022612"/>
    </source>
</evidence>
<organism evidence="7">
    <name type="scientific">uncultured Caudovirales phage</name>
    <dbReference type="NCBI Taxonomy" id="2100421"/>
    <lineage>
        <taxon>Viruses</taxon>
        <taxon>Duplodnaviria</taxon>
        <taxon>Heunggongvirae</taxon>
        <taxon>Uroviricota</taxon>
        <taxon>Caudoviricetes</taxon>
        <taxon>Peduoviridae</taxon>
        <taxon>Maltschvirus</taxon>
        <taxon>Maltschvirus maltsch</taxon>
    </lineage>
</organism>
<keyword evidence="3" id="KW-0378">Hydrolase</keyword>
<proteinExistence type="predicted"/>
<gene>
    <name evidence="7" type="ORF">UFOVP1389_35</name>
    <name evidence="8" type="ORF">UFOVP1566_17</name>
</gene>
<evidence type="ECO:0000259" key="6">
    <source>
        <dbReference type="Pfam" id="PF04586"/>
    </source>
</evidence>
<dbReference type="InterPro" id="IPR006433">
    <property type="entry name" value="Prohead_protease"/>
</dbReference>
<dbReference type="InterPro" id="IPR054613">
    <property type="entry name" value="Peptidase_S78_dom"/>
</dbReference>
<evidence type="ECO:0000313" key="8">
    <source>
        <dbReference type="EMBL" id="CAB5229756.1"/>
    </source>
</evidence>
<evidence type="ECO:0000256" key="4">
    <source>
        <dbReference type="ARBA" id="ARBA00022950"/>
    </source>
</evidence>
<keyword evidence="4" id="KW-0118">Viral capsid assembly</keyword>
<evidence type="ECO:0000256" key="3">
    <source>
        <dbReference type="ARBA" id="ARBA00022801"/>
    </source>
</evidence>
<sequence>MPFGISQQQSDCDTWATVKEETDGTYTTIGCHATKQDAIDQMVVVSMSEEIEPLGEVRAIDVDLSAPEFMRKSAKRGLVLHEEGKSGDGLMPATVADARRMADGTISEAKWRKIGAWISRHIVDLEAVEGDEITAGLVAMLLWGGGSSKASALRAQRYAEQIVTRLDADEIRCTTDEIPTMLTTMTTDATTEQTTTENRWCVTGQDERRIAYTTLEMRESGSGNTLVGYAAVFDSPSEPMPFIEYVKRGAFAKTINDGADVRLLIDHEGVPLARTRSGTLSLMEDDRGLQVTAELDPMNPDAARIISAMRRGDISQMSFAFRTIKDSWSSDRMTRELREVQLFDVSVVTFPAYEETVAELRSKEIPTTVIPTTSVSVRKAQLSLARHR</sequence>
<evidence type="ECO:0000313" key="7">
    <source>
        <dbReference type="EMBL" id="CAB4204212.1"/>
    </source>
</evidence>
<feature type="domain" description="Prohead serine protease" evidence="6">
    <location>
        <begin position="215"/>
        <end position="365"/>
    </location>
</feature>
<keyword evidence="2 7" id="KW-0645">Protease</keyword>
<evidence type="ECO:0000256" key="2">
    <source>
        <dbReference type="ARBA" id="ARBA00022670"/>
    </source>
</evidence>